<dbReference type="InterPro" id="IPR029044">
    <property type="entry name" value="Nucleotide-diphossugar_trans"/>
</dbReference>
<dbReference type="PANTHER" id="PTHR43179">
    <property type="entry name" value="RHAMNOSYLTRANSFERASE WBBL"/>
    <property type="match status" value="1"/>
</dbReference>
<proteinExistence type="predicted"/>
<feature type="domain" description="Glycosyltransferase 2-like" evidence="1">
    <location>
        <begin position="6"/>
        <end position="174"/>
    </location>
</feature>
<organism evidence="2">
    <name type="scientific">freshwater metagenome</name>
    <dbReference type="NCBI Taxonomy" id="449393"/>
    <lineage>
        <taxon>unclassified sequences</taxon>
        <taxon>metagenomes</taxon>
        <taxon>ecological metagenomes</taxon>
    </lineage>
</organism>
<reference evidence="2" key="1">
    <citation type="submission" date="2014-06" db="EMBL/GenBank/DDBJ databases">
        <title>Key roles for freshwater Actinobacteria revealed by deep metagenomic sequencing.</title>
        <authorList>
            <person name="Ghai R."/>
            <person name="Mizuno C.M."/>
            <person name="Picazo A."/>
            <person name="Camacho A."/>
            <person name="Rodriguez-Valera F."/>
        </authorList>
    </citation>
    <scope>NUCLEOTIDE SEQUENCE</scope>
</reference>
<comment type="caution">
    <text evidence="2">The sequence shown here is derived from an EMBL/GenBank/DDBJ whole genome shotgun (WGS) entry which is preliminary data.</text>
</comment>
<name>A0A094SFF1_9ZZZZ</name>
<evidence type="ECO:0000259" key="1">
    <source>
        <dbReference type="Pfam" id="PF00535"/>
    </source>
</evidence>
<dbReference type="InterPro" id="IPR001173">
    <property type="entry name" value="Glyco_trans_2-like"/>
</dbReference>
<dbReference type="AlphaFoldDB" id="A0A094SFF1"/>
<dbReference type="EMBL" id="JNSL01000072">
    <property type="protein sequence ID" value="KGA16948.1"/>
    <property type="molecule type" value="Genomic_DNA"/>
</dbReference>
<dbReference type="SUPFAM" id="SSF53448">
    <property type="entry name" value="Nucleotide-diphospho-sugar transferases"/>
    <property type="match status" value="1"/>
</dbReference>
<protein>
    <recommendedName>
        <fullName evidence="1">Glycosyltransferase 2-like domain-containing protein</fullName>
    </recommendedName>
</protein>
<evidence type="ECO:0000313" key="2">
    <source>
        <dbReference type="EMBL" id="KGA16948.1"/>
    </source>
</evidence>
<dbReference type="Gene3D" id="3.90.550.10">
    <property type="entry name" value="Spore Coat Polysaccharide Biosynthesis Protein SpsA, Chain A"/>
    <property type="match status" value="1"/>
</dbReference>
<sequence length="348" mass="37697">MPHVSCITVTYGPTPELFSLLESVQRHAGDISYDMTVVAQPSDEGSMADEVSRRAPWVRVVALDSNIGFGLANNLAVKQVEGEFVAFLNPDVVVSEGWLPPLLSALADPAVFVAAPPLLSTHGYIEEAGQVMFSDGGSDAVGGPHLPFDYEHMMFTRDVDYASAACWVTRRSVFTSLGGFDPAYAPAYFEDSDLAFTARSRGLVSRLVVDRPVVHAHATATAGRVALAERSRKIFQTKWADELLSQPTRLFSGEDLARIRDHMCGSRTLILIGDSVDKAEVTAIVEAAGHSAAANPRDRFTVALSPRPFVEGLRRQWSRSGLEITQCPLATIDPQRVATATKIERVGV</sequence>
<dbReference type="PANTHER" id="PTHR43179:SF7">
    <property type="entry name" value="RHAMNOSYLTRANSFERASE WBBL"/>
    <property type="match status" value="1"/>
</dbReference>
<gene>
    <name evidence="2" type="ORF">GM51_11495</name>
</gene>
<dbReference type="Pfam" id="PF00535">
    <property type="entry name" value="Glycos_transf_2"/>
    <property type="match status" value="1"/>
</dbReference>
<accession>A0A094SFF1</accession>